<dbReference type="RefSeq" id="WP_245934817.1">
    <property type="nucleotide sequence ID" value="NZ_QLMH01000023.1"/>
</dbReference>
<name>A0A327Y5D2_9BACL</name>
<accession>A0A327Y5D2</accession>
<gene>
    <name evidence="1" type="ORF">B0I26_12312</name>
</gene>
<proteinExistence type="predicted"/>
<dbReference type="Proteomes" id="UP000248555">
    <property type="component" value="Unassembled WGS sequence"/>
</dbReference>
<evidence type="ECO:0000313" key="2">
    <source>
        <dbReference type="Proteomes" id="UP000248555"/>
    </source>
</evidence>
<protein>
    <submittedName>
        <fullName evidence="1">Uncharacterized protein</fullName>
    </submittedName>
</protein>
<dbReference type="AlphaFoldDB" id="A0A327Y5D2"/>
<reference evidence="1 2" key="1">
    <citation type="submission" date="2018-06" db="EMBL/GenBank/DDBJ databases">
        <title>Genomic Encyclopedia of Type Strains, Phase III (KMG-III): the genomes of soil and plant-associated and newly described type strains.</title>
        <authorList>
            <person name="Whitman W."/>
        </authorList>
    </citation>
    <scope>NUCLEOTIDE SEQUENCE [LARGE SCALE GENOMIC DNA]</scope>
    <source>
        <strain evidence="1 2">CGMCC 1.8979</strain>
    </source>
</reference>
<organism evidence="1 2">
    <name type="scientific">Paranoxybacillus vitaminiphilus</name>
    <dbReference type="NCBI Taxonomy" id="581036"/>
    <lineage>
        <taxon>Bacteria</taxon>
        <taxon>Bacillati</taxon>
        <taxon>Bacillota</taxon>
        <taxon>Bacilli</taxon>
        <taxon>Bacillales</taxon>
        <taxon>Anoxybacillaceae</taxon>
        <taxon>Paranoxybacillus</taxon>
    </lineage>
</organism>
<evidence type="ECO:0000313" key="1">
    <source>
        <dbReference type="EMBL" id="RAK15226.1"/>
    </source>
</evidence>
<dbReference type="EMBL" id="QLMH01000023">
    <property type="protein sequence ID" value="RAK15226.1"/>
    <property type="molecule type" value="Genomic_DNA"/>
</dbReference>
<sequence>MIIKEIRHYLQRLPVKDASKKKKVQLNKAILDSEEFIQLWEKIKYKTVYSVEFDSEQLIKKSIASIQKMPRIDKIRILSRKEQVTMDRAEGIHTQTMRERLEVYVTAHHTLKDVITELQYRTNLTWKTIGEILTGCKRLDDFKNNP</sequence>
<comment type="caution">
    <text evidence="1">The sequence shown here is derived from an EMBL/GenBank/DDBJ whole genome shotgun (WGS) entry which is preliminary data.</text>
</comment>
<keyword evidence="2" id="KW-1185">Reference proteome</keyword>